<sequence length="323" mass="35054">MTLVQQMKNPIANPAHARIATLDAVVVAHNALKTALEGIEQCISWSAVSKEPRGAVLVGVGGTGKTTICNTILKKFPPHDIVEPHAMIRMVPAFFASVPSPSTIKSLATNLLEQLGDPSPNRGNATSLTDRLCKLIKLCRTKIIILDEFHHLLAESSVGEARTIKICNWLKTLINETGVMVCLVGLPACEALVNHDSQMSRRFTHRFRLKELSIGTSSAPGPLQGFLLALSKEFVARLNLDGFVDFKEHLHVLQMWAATSGNPAFVSLLLKEATSIALSAGRNTMVVSDLDEAFSRGITLSVARTSTNPFTMSRQMLISHADK</sequence>
<dbReference type="EMBL" id="CP013234">
    <property type="protein sequence ID" value="AMP07651.1"/>
    <property type="molecule type" value="Genomic_DNA"/>
</dbReference>
<accession>A0A127QCB2</accession>
<dbReference type="InterPro" id="IPR027417">
    <property type="entry name" value="P-loop_NTPase"/>
</dbReference>
<dbReference type="KEGG" id="cpra:CPter91_5365"/>
<proteinExistence type="predicted"/>
<evidence type="ECO:0000313" key="2">
    <source>
        <dbReference type="EMBL" id="AMP07651.1"/>
    </source>
</evidence>
<dbReference type="InterPro" id="IPR008868">
    <property type="entry name" value="TniB"/>
</dbReference>
<dbReference type="AlphaFoldDB" id="A0A127QCB2"/>
<evidence type="ECO:0000259" key="1">
    <source>
        <dbReference type="SMART" id="SM00382"/>
    </source>
</evidence>
<dbReference type="Pfam" id="PF05621">
    <property type="entry name" value="TniB"/>
    <property type="match status" value="1"/>
</dbReference>
<dbReference type="PATRIC" id="fig|279113.9.peg.5324"/>
<dbReference type="SMART" id="SM00382">
    <property type="entry name" value="AAA"/>
    <property type="match status" value="1"/>
</dbReference>
<dbReference type="InterPro" id="IPR003593">
    <property type="entry name" value="AAA+_ATPase"/>
</dbReference>
<dbReference type="Proteomes" id="UP000074561">
    <property type="component" value="Chromosome"/>
</dbReference>
<gene>
    <name evidence="2" type="ORF">CPter91_5365</name>
</gene>
<feature type="domain" description="AAA+ ATPase" evidence="1">
    <location>
        <begin position="51"/>
        <end position="213"/>
    </location>
</feature>
<dbReference type="Gene3D" id="3.40.50.300">
    <property type="entry name" value="P-loop containing nucleotide triphosphate hydrolases"/>
    <property type="match status" value="1"/>
</dbReference>
<reference evidence="2 3" key="1">
    <citation type="submission" date="2015-11" db="EMBL/GenBank/DDBJ databases">
        <title>Exploring the genomic traits of fungus-feeding bacterial genus Collimonas.</title>
        <authorList>
            <person name="Song C."/>
            <person name="Schmidt R."/>
            <person name="de Jager V."/>
            <person name="Krzyzanowska D."/>
            <person name="Jongedijk E."/>
            <person name="Cankar K."/>
            <person name="Beekwilder J."/>
            <person name="van Veen A."/>
            <person name="de Boer W."/>
            <person name="van Veen J.A."/>
            <person name="Garbeva P."/>
        </authorList>
    </citation>
    <scope>NUCLEOTIDE SEQUENCE [LARGE SCALE GENOMIC DNA]</scope>
    <source>
        <strain evidence="2 3">Ter91</strain>
    </source>
</reference>
<dbReference type="SUPFAM" id="SSF52540">
    <property type="entry name" value="P-loop containing nucleoside triphosphate hydrolases"/>
    <property type="match status" value="1"/>
</dbReference>
<organism evidence="2 3">
    <name type="scientific">Collimonas pratensis</name>
    <dbReference type="NCBI Taxonomy" id="279113"/>
    <lineage>
        <taxon>Bacteria</taxon>
        <taxon>Pseudomonadati</taxon>
        <taxon>Pseudomonadota</taxon>
        <taxon>Betaproteobacteria</taxon>
        <taxon>Burkholderiales</taxon>
        <taxon>Oxalobacteraceae</taxon>
        <taxon>Collimonas</taxon>
    </lineage>
</organism>
<protein>
    <submittedName>
        <fullName evidence="2">ATPase associated with various cellular activities family protein</fullName>
    </submittedName>
</protein>
<name>A0A127QCB2_9BURK</name>
<dbReference type="STRING" id="279113.CPter91_5365"/>
<evidence type="ECO:0000313" key="3">
    <source>
        <dbReference type="Proteomes" id="UP000074561"/>
    </source>
</evidence>